<keyword evidence="3" id="KW-1185">Reference proteome</keyword>
<feature type="compositionally biased region" description="Basic and acidic residues" evidence="1">
    <location>
        <begin position="273"/>
        <end position="282"/>
    </location>
</feature>
<feature type="compositionally biased region" description="Acidic residues" evidence="1">
    <location>
        <begin position="259"/>
        <end position="272"/>
    </location>
</feature>
<feature type="region of interest" description="Disordered" evidence="1">
    <location>
        <begin position="259"/>
        <end position="282"/>
    </location>
</feature>
<organism evidence="2 3">
    <name type="scientific">Stylosanthes scabra</name>
    <dbReference type="NCBI Taxonomy" id="79078"/>
    <lineage>
        <taxon>Eukaryota</taxon>
        <taxon>Viridiplantae</taxon>
        <taxon>Streptophyta</taxon>
        <taxon>Embryophyta</taxon>
        <taxon>Tracheophyta</taxon>
        <taxon>Spermatophyta</taxon>
        <taxon>Magnoliopsida</taxon>
        <taxon>eudicotyledons</taxon>
        <taxon>Gunneridae</taxon>
        <taxon>Pentapetalae</taxon>
        <taxon>rosids</taxon>
        <taxon>fabids</taxon>
        <taxon>Fabales</taxon>
        <taxon>Fabaceae</taxon>
        <taxon>Papilionoideae</taxon>
        <taxon>50 kb inversion clade</taxon>
        <taxon>dalbergioids sensu lato</taxon>
        <taxon>Dalbergieae</taxon>
        <taxon>Pterocarpus clade</taxon>
        <taxon>Stylosanthes</taxon>
    </lineage>
</organism>
<proteinExistence type="predicted"/>
<evidence type="ECO:0000313" key="2">
    <source>
        <dbReference type="EMBL" id="MED6223542.1"/>
    </source>
</evidence>
<sequence length="410" mass="45956">MKKSQEERIVASGRLHTQLPDASRAACAAIDGAHAPEGRKSSNLKGERPEFNTRNSEPVARAAAERPSNGTVAGELKTCALAHGNVTFKDVHQGLSKQMMEGTYSYDQGHTPWNPPPYQHHAPQYNVYQSNGLGNAYYGYKDPPPPYPPSQGNFEDIFQVLQQGRKEFWETQKRHEAQLATVTELVTRLVTPSVASTSITSQPLNSGDLPSQALSIPRRSIPTLFLCANQEGREDAPLNEEDVENLNHEEVRECLEEVEEKNEDQEAEDVDHEVENKDKEQKGMEIVHSASSKATPSKLSSKLQFEWVNFSNLNFIGPQHYGLLETDGQLKALCGVLYKKKEDSTELGSEFKAYSGYLHKLHNNRTKVGALSSRKHLGPWQFQEKLVDSQNNGWTNQVWDPGKSYKSQHF</sequence>
<gene>
    <name evidence="2" type="ORF">PIB30_074923</name>
</gene>
<dbReference type="EMBL" id="JASCZI010272803">
    <property type="protein sequence ID" value="MED6223542.1"/>
    <property type="molecule type" value="Genomic_DNA"/>
</dbReference>
<protein>
    <submittedName>
        <fullName evidence="2">Uncharacterized protein</fullName>
    </submittedName>
</protein>
<dbReference type="Proteomes" id="UP001341840">
    <property type="component" value="Unassembled WGS sequence"/>
</dbReference>
<feature type="region of interest" description="Disordered" evidence="1">
    <location>
        <begin position="1"/>
        <end position="70"/>
    </location>
</feature>
<name>A0ABU6ZNK2_9FABA</name>
<feature type="compositionally biased region" description="Basic and acidic residues" evidence="1">
    <location>
        <begin position="34"/>
        <end position="51"/>
    </location>
</feature>
<reference evidence="2 3" key="1">
    <citation type="journal article" date="2023" name="Plants (Basel)">
        <title>Bridging the Gap: Combining Genomics and Transcriptomics Approaches to Understand Stylosanthes scabra, an Orphan Legume from the Brazilian Caatinga.</title>
        <authorList>
            <person name="Ferreira-Neto J.R.C."/>
            <person name="da Silva M.D."/>
            <person name="Binneck E."/>
            <person name="de Melo N.F."/>
            <person name="da Silva R.H."/>
            <person name="de Melo A.L.T.M."/>
            <person name="Pandolfi V."/>
            <person name="Bustamante F.O."/>
            <person name="Brasileiro-Vidal A.C."/>
            <person name="Benko-Iseppon A.M."/>
        </authorList>
    </citation>
    <scope>NUCLEOTIDE SEQUENCE [LARGE SCALE GENOMIC DNA]</scope>
    <source>
        <tissue evidence="2">Leaves</tissue>
    </source>
</reference>
<comment type="caution">
    <text evidence="2">The sequence shown here is derived from an EMBL/GenBank/DDBJ whole genome shotgun (WGS) entry which is preliminary data.</text>
</comment>
<evidence type="ECO:0000256" key="1">
    <source>
        <dbReference type="SAM" id="MobiDB-lite"/>
    </source>
</evidence>
<accession>A0ABU6ZNK2</accession>
<evidence type="ECO:0000313" key="3">
    <source>
        <dbReference type="Proteomes" id="UP001341840"/>
    </source>
</evidence>